<feature type="compositionally biased region" description="Polar residues" evidence="1">
    <location>
        <begin position="32"/>
        <end position="41"/>
    </location>
</feature>
<proteinExistence type="predicted"/>
<evidence type="ECO:0000313" key="2">
    <source>
        <dbReference type="EMBL" id="WVN85035.1"/>
    </source>
</evidence>
<dbReference type="RefSeq" id="XP_066065736.1">
    <property type="nucleotide sequence ID" value="XM_066209639.1"/>
</dbReference>
<evidence type="ECO:0000313" key="3">
    <source>
        <dbReference type="Proteomes" id="UP000094043"/>
    </source>
</evidence>
<reference evidence="2" key="1">
    <citation type="submission" date="2016-06" db="EMBL/GenBank/DDBJ databases">
        <authorList>
            <person name="Cuomo C."/>
            <person name="Litvintseva A."/>
            <person name="Heitman J."/>
            <person name="Chen Y."/>
            <person name="Sun S."/>
            <person name="Springer D."/>
            <person name="Dromer F."/>
            <person name="Young S."/>
            <person name="Zeng Q."/>
            <person name="Chapman S."/>
            <person name="Gujja S."/>
            <person name="Saif S."/>
            <person name="Birren B."/>
        </authorList>
    </citation>
    <scope>NUCLEOTIDE SEQUENCE</scope>
    <source>
        <strain evidence="2">CBS 7841</strain>
    </source>
</reference>
<feature type="compositionally biased region" description="Basic residues" evidence="1">
    <location>
        <begin position="128"/>
        <end position="137"/>
    </location>
</feature>
<name>A0AAJ8LWL2_9TREE</name>
<dbReference type="KEGG" id="cdep:91084392"/>
<keyword evidence="3" id="KW-1185">Reference proteome</keyword>
<sequence length="184" mass="20250">MSRPRSTPTTRKAETRDSYRAQRDEQQPVAMDSNTTRQKTCQLPVAPTSHPPDSSPLPANVPVNDIHHRYFLPTQLTSFVGLFPSATATGAGCCGDKKGREKEKDEKRKSLLYNLFLGEDDDRANGGVRRKSRHGRHGTGSGNPLKLGIQCKISGRVVQLHSYPAKWLGWRLVGSGDGVKNTSL</sequence>
<feature type="compositionally biased region" description="Basic and acidic residues" evidence="1">
    <location>
        <begin position="11"/>
        <end position="26"/>
    </location>
</feature>
<dbReference type="AlphaFoldDB" id="A0AAJ8LWL2"/>
<feature type="region of interest" description="Disordered" evidence="1">
    <location>
        <begin position="123"/>
        <end position="144"/>
    </location>
</feature>
<gene>
    <name evidence="2" type="ORF">L203_100176</name>
</gene>
<dbReference type="EMBL" id="CP143784">
    <property type="protein sequence ID" value="WVN85035.1"/>
    <property type="molecule type" value="Genomic_DNA"/>
</dbReference>
<reference evidence="2" key="3">
    <citation type="submission" date="2024-01" db="EMBL/GenBank/DDBJ databases">
        <authorList>
            <person name="Coelho M.A."/>
            <person name="David-Palma M."/>
            <person name="Shea T."/>
            <person name="Sun S."/>
            <person name="Cuomo C.A."/>
            <person name="Heitman J."/>
        </authorList>
    </citation>
    <scope>NUCLEOTIDE SEQUENCE</scope>
    <source>
        <strain evidence="2">CBS 7841</strain>
    </source>
</reference>
<dbReference type="Proteomes" id="UP000094043">
    <property type="component" value="Chromosome 1"/>
</dbReference>
<reference evidence="2" key="2">
    <citation type="journal article" date="2022" name="Elife">
        <title>Obligate sexual reproduction of a homothallic fungus closely related to the Cryptococcus pathogenic species complex.</title>
        <authorList>
            <person name="Passer A.R."/>
            <person name="Clancey S.A."/>
            <person name="Shea T."/>
            <person name="David-Palma M."/>
            <person name="Averette A.F."/>
            <person name="Boekhout T."/>
            <person name="Porcel B.M."/>
            <person name="Nowrousian M."/>
            <person name="Cuomo C.A."/>
            <person name="Sun S."/>
            <person name="Heitman J."/>
            <person name="Coelho M.A."/>
        </authorList>
    </citation>
    <scope>NUCLEOTIDE SEQUENCE</scope>
    <source>
        <strain evidence="2">CBS 7841</strain>
    </source>
</reference>
<dbReference type="GeneID" id="91084392"/>
<feature type="region of interest" description="Disordered" evidence="1">
    <location>
        <begin position="1"/>
        <end position="59"/>
    </location>
</feature>
<feature type="compositionally biased region" description="Polar residues" evidence="1">
    <location>
        <begin position="1"/>
        <end position="10"/>
    </location>
</feature>
<accession>A0AAJ8LWL2</accession>
<organism evidence="2 3">
    <name type="scientific">Cryptococcus depauperatus CBS 7841</name>
    <dbReference type="NCBI Taxonomy" id="1295531"/>
    <lineage>
        <taxon>Eukaryota</taxon>
        <taxon>Fungi</taxon>
        <taxon>Dikarya</taxon>
        <taxon>Basidiomycota</taxon>
        <taxon>Agaricomycotina</taxon>
        <taxon>Tremellomycetes</taxon>
        <taxon>Tremellales</taxon>
        <taxon>Cryptococcaceae</taxon>
        <taxon>Cryptococcus</taxon>
    </lineage>
</organism>
<protein>
    <submittedName>
        <fullName evidence="2">Uncharacterized protein</fullName>
    </submittedName>
</protein>
<evidence type="ECO:0000256" key="1">
    <source>
        <dbReference type="SAM" id="MobiDB-lite"/>
    </source>
</evidence>